<organism evidence="2 3">
    <name type="scientific">Pseudomonas shirazensis</name>
    <dbReference type="NCBI Taxonomy" id="2745494"/>
    <lineage>
        <taxon>Bacteria</taxon>
        <taxon>Pseudomonadati</taxon>
        <taxon>Pseudomonadota</taxon>
        <taxon>Gammaproteobacteria</taxon>
        <taxon>Pseudomonadales</taxon>
        <taxon>Pseudomonadaceae</taxon>
        <taxon>Pseudomonas</taxon>
    </lineage>
</organism>
<protein>
    <submittedName>
        <fullName evidence="2">Uncharacterized protein</fullName>
    </submittedName>
</protein>
<evidence type="ECO:0000313" key="3">
    <source>
        <dbReference type="Proteomes" id="UP001386972"/>
    </source>
</evidence>
<proteinExistence type="predicted"/>
<sequence length="261" mass="28818">MMQIKNNEFTLNSASEVRVSGHNTGDQSSPVNGVVVSENSQETLSSLAQRLSAAEQRASARDSQLSRKELTALAASIREKVYGASYDFNKAKHDAELPSSDDPEWLASARQATDFINGRSDNPFFGMSAQQLSVIAYDEGGSFTTNERQAAMIESGRQYSEWSKSVVGKMWDEYQQRGKSTEGLKEILAYYKALPAIEESRYGNYEAEIMLQLDLQEIDWPEFNTSLLDMVANEWKPANEREDAAGDEGSAKGLGNEASPS</sequence>
<dbReference type="EMBL" id="JBBNAW010000005">
    <property type="protein sequence ID" value="MEK2609136.1"/>
    <property type="molecule type" value="Genomic_DNA"/>
</dbReference>
<comment type="caution">
    <text evidence="2">The sequence shown here is derived from an EMBL/GenBank/DDBJ whole genome shotgun (WGS) entry which is preliminary data.</text>
</comment>
<evidence type="ECO:0000313" key="2">
    <source>
        <dbReference type="EMBL" id="MEK2609136.1"/>
    </source>
</evidence>
<evidence type="ECO:0000256" key="1">
    <source>
        <dbReference type="SAM" id="MobiDB-lite"/>
    </source>
</evidence>
<reference evidence="2 3" key="1">
    <citation type="submission" date="2024-03" db="EMBL/GenBank/DDBJ databases">
        <title>Screening, Identification and Application of a Plant Lactobacillus Strain.</title>
        <authorList>
            <person name="Li Y.L."/>
        </authorList>
    </citation>
    <scope>NUCLEOTIDE SEQUENCE [LARGE SCALE GENOMIC DNA]</scope>
    <source>
        <strain evidence="2 3">JDB</strain>
    </source>
</reference>
<gene>
    <name evidence="2" type="ORF">WLF18_08470</name>
</gene>
<feature type="region of interest" description="Disordered" evidence="1">
    <location>
        <begin position="1"/>
        <end position="40"/>
    </location>
</feature>
<feature type="region of interest" description="Disordered" evidence="1">
    <location>
        <begin position="238"/>
        <end position="261"/>
    </location>
</feature>
<dbReference type="Proteomes" id="UP001386972">
    <property type="component" value="Unassembled WGS sequence"/>
</dbReference>
<accession>A0ABU8ZXW0</accession>
<keyword evidence="3" id="KW-1185">Reference proteome</keyword>
<name>A0ABU8ZXW0_9PSED</name>
<dbReference type="RefSeq" id="WP_146047359.1">
    <property type="nucleotide sequence ID" value="NZ_JBBNAW010000005.1"/>
</dbReference>